<sequence length="419" mass="46914">MMTDIAFLVAFIKERNSIVQRMRVSNKQISSMDPSFVFREVEIRSISLESTSGFLIIINEVVQSPEGFKPKSARSEKRIIVYDVQGPKARYEIPTLNNIESVHAIKGSSTILFIIRSQAQNDLTFQLCSLDVGSEGGRRPTLRKGRTITSQSSTEERIGPTRLGGNSNQFIFCGLSSGAIAIWHALKPNISYGYFAPEVLLDKRLSSLSWKRGNDGSHCLAVAVRSSSVLRIWRGRKVVWGVADACGKLESAYKKTTRESLYLPFRPASTGVPRELEAAYRKITAESLYIPASLRVASREDNLSKLQSACEVILRDSPYFFSPSITMNSADVPESLHHAYERIANKSPYIIPPNTADFGLTVSKELVDAYQDIARDSIYFYPPSSRNFTPDVPEELEDYYERTLGQSPYISLPFRPNVP</sequence>
<reference evidence="2 3" key="1">
    <citation type="journal article" date="2020" name="ISME J.">
        <title>Uncovering the hidden diversity of litter-decomposition mechanisms in mushroom-forming fungi.</title>
        <authorList>
            <person name="Floudas D."/>
            <person name="Bentzer J."/>
            <person name="Ahren D."/>
            <person name="Johansson T."/>
            <person name="Persson P."/>
            <person name="Tunlid A."/>
        </authorList>
    </citation>
    <scope>NUCLEOTIDE SEQUENCE [LARGE SCALE GENOMIC DNA]</scope>
    <source>
        <strain evidence="2 3">CBS 146.42</strain>
    </source>
</reference>
<dbReference type="Proteomes" id="UP000559027">
    <property type="component" value="Unassembled WGS sequence"/>
</dbReference>
<feature type="region of interest" description="Disordered" evidence="1">
    <location>
        <begin position="138"/>
        <end position="160"/>
    </location>
</feature>
<gene>
    <name evidence="2" type="ORF">D9756_001897</name>
</gene>
<name>A0A8H5LIJ9_9AGAR</name>
<proteinExistence type="predicted"/>
<evidence type="ECO:0000313" key="3">
    <source>
        <dbReference type="Proteomes" id="UP000559027"/>
    </source>
</evidence>
<organism evidence="2 3">
    <name type="scientific">Leucocoprinus leucothites</name>
    <dbReference type="NCBI Taxonomy" id="201217"/>
    <lineage>
        <taxon>Eukaryota</taxon>
        <taxon>Fungi</taxon>
        <taxon>Dikarya</taxon>
        <taxon>Basidiomycota</taxon>
        <taxon>Agaricomycotina</taxon>
        <taxon>Agaricomycetes</taxon>
        <taxon>Agaricomycetidae</taxon>
        <taxon>Agaricales</taxon>
        <taxon>Agaricineae</taxon>
        <taxon>Agaricaceae</taxon>
        <taxon>Leucocoprinus</taxon>
    </lineage>
</organism>
<dbReference type="AlphaFoldDB" id="A0A8H5LIJ9"/>
<dbReference type="EMBL" id="JAACJO010000005">
    <property type="protein sequence ID" value="KAF5358358.1"/>
    <property type="molecule type" value="Genomic_DNA"/>
</dbReference>
<evidence type="ECO:0000256" key="1">
    <source>
        <dbReference type="SAM" id="MobiDB-lite"/>
    </source>
</evidence>
<protein>
    <submittedName>
        <fullName evidence="2">Uncharacterized protein</fullName>
    </submittedName>
</protein>
<comment type="caution">
    <text evidence="2">The sequence shown here is derived from an EMBL/GenBank/DDBJ whole genome shotgun (WGS) entry which is preliminary data.</text>
</comment>
<evidence type="ECO:0000313" key="2">
    <source>
        <dbReference type="EMBL" id="KAF5358358.1"/>
    </source>
</evidence>
<accession>A0A8H5LIJ9</accession>
<keyword evidence="3" id="KW-1185">Reference proteome</keyword>